<dbReference type="EMBL" id="BAAFJT010000001">
    <property type="protein sequence ID" value="GAB0178068.1"/>
    <property type="molecule type" value="Genomic_DNA"/>
</dbReference>
<dbReference type="AlphaFoldDB" id="A0ABC9VXY6"/>
<dbReference type="InterPro" id="IPR036397">
    <property type="entry name" value="RNaseH_sf"/>
</dbReference>
<name>A0ABC9VXY6_GRUJA</name>
<protein>
    <submittedName>
        <fullName evidence="1">Ribonuclease H-like</fullName>
    </submittedName>
</protein>
<evidence type="ECO:0000313" key="2">
    <source>
        <dbReference type="Proteomes" id="UP001623348"/>
    </source>
</evidence>
<comment type="caution">
    <text evidence="1">The sequence shown here is derived from an EMBL/GenBank/DDBJ whole genome shotgun (WGS) entry which is preliminary data.</text>
</comment>
<reference evidence="1 2" key="1">
    <citation type="submission" date="2024-06" db="EMBL/GenBank/DDBJ databases">
        <title>The draft genome of Grus japonensis, version 3.</title>
        <authorList>
            <person name="Nabeshima K."/>
            <person name="Suzuki S."/>
            <person name="Onuma M."/>
        </authorList>
    </citation>
    <scope>NUCLEOTIDE SEQUENCE [LARGE SCALE GENOMIC DNA]</scope>
    <source>
        <strain evidence="1 2">451A</strain>
    </source>
</reference>
<sequence>MVKKINEARHKNYAKLKTGKTGIGYICNLETIVQVGHGHEKLMIEENHRLSEKFFYILDPYSLLNSLQINRFIVNSIHFELNYHKNWSICPLCKRAQIGNPNHPGILEVITDWPEGKDFGISTEEEVMHAEEATLYNKLTEDEKQYAQFTDGSCRIVGKHRRWKAAVWSSTRRVAETAEGQGESRQFAEVKAIQLALHIAE</sequence>
<proteinExistence type="predicted"/>
<evidence type="ECO:0000313" key="1">
    <source>
        <dbReference type="EMBL" id="GAB0178068.1"/>
    </source>
</evidence>
<organism evidence="1 2">
    <name type="scientific">Grus japonensis</name>
    <name type="common">Japanese crane</name>
    <name type="synonym">Red-crowned crane</name>
    <dbReference type="NCBI Taxonomy" id="30415"/>
    <lineage>
        <taxon>Eukaryota</taxon>
        <taxon>Metazoa</taxon>
        <taxon>Chordata</taxon>
        <taxon>Craniata</taxon>
        <taxon>Vertebrata</taxon>
        <taxon>Euteleostomi</taxon>
        <taxon>Archelosauria</taxon>
        <taxon>Archosauria</taxon>
        <taxon>Dinosauria</taxon>
        <taxon>Saurischia</taxon>
        <taxon>Theropoda</taxon>
        <taxon>Coelurosauria</taxon>
        <taxon>Aves</taxon>
        <taxon>Neognathae</taxon>
        <taxon>Neoaves</taxon>
        <taxon>Gruiformes</taxon>
        <taxon>Gruidae</taxon>
        <taxon>Grus</taxon>
    </lineage>
</organism>
<gene>
    <name evidence="1" type="ORF">GRJ2_000272100</name>
</gene>
<dbReference type="Gene3D" id="3.30.420.10">
    <property type="entry name" value="Ribonuclease H-like superfamily/Ribonuclease H"/>
    <property type="match status" value="1"/>
</dbReference>
<dbReference type="Proteomes" id="UP001623348">
    <property type="component" value="Unassembled WGS sequence"/>
</dbReference>
<accession>A0ABC9VXY6</accession>
<keyword evidence="2" id="KW-1185">Reference proteome</keyword>